<feature type="compositionally biased region" description="Polar residues" evidence="1">
    <location>
        <begin position="285"/>
        <end position="294"/>
    </location>
</feature>
<dbReference type="EMBL" id="ML994427">
    <property type="protein sequence ID" value="KAF2196283.1"/>
    <property type="molecule type" value="Genomic_DNA"/>
</dbReference>
<name>A0A9P4MQS5_9PLEO</name>
<sequence>MSLQTSSVIVPVIGTDNGLENPSGADADQNTNKSANGTNGRSAPHPELEPVLQEEIKKIEPKIENHTVTVEEANHLHSLESRAHGYTEPGGVTAHAQSVAVKEARLHEEAEKIKPKIDEGTVTKEEATRLVRIESRAHGHVEKGSVAALAQSVAEKHAREGADGGSGGANEGDLEAQLEQEVTKVEPKIQDGTVTKDEASQLRSLDTRVHGGTEKGSTTAQAQSIVDKKESNGSQSPNNPDGDLEGKLLDKVAKVEPKIQNGTVTKGEANQLRSLDTRVNGGTEKGSTTAQAQSVADKKENSTEQLAKEDIDSSKPTTEKDTAVADAVGGKTLIDTIKDAVTPASKQE</sequence>
<evidence type="ECO:0008006" key="4">
    <source>
        <dbReference type="Google" id="ProtNLM"/>
    </source>
</evidence>
<feature type="region of interest" description="Disordered" evidence="1">
    <location>
        <begin position="149"/>
        <end position="324"/>
    </location>
</feature>
<dbReference type="Proteomes" id="UP000799536">
    <property type="component" value="Unassembled WGS sequence"/>
</dbReference>
<dbReference type="AlphaFoldDB" id="A0A9P4MQS5"/>
<evidence type="ECO:0000256" key="1">
    <source>
        <dbReference type="SAM" id="MobiDB-lite"/>
    </source>
</evidence>
<dbReference type="OrthoDB" id="2799468at2759"/>
<feature type="compositionally biased region" description="Polar residues" evidence="1">
    <location>
        <begin position="28"/>
        <end position="41"/>
    </location>
</feature>
<proteinExistence type="predicted"/>
<feature type="compositionally biased region" description="Basic and acidic residues" evidence="1">
    <location>
        <begin position="181"/>
        <end position="213"/>
    </location>
</feature>
<keyword evidence="3" id="KW-1185">Reference proteome</keyword>
<protein>
    <recommendedName>
        <fullName evidence="4">SMP domain-containing protein</fullName>
    </recommendedName>
</protein>
<feature type="compositionally biased region" description="Polar residues" evidence="1">
    <location>
        <begin position="215"/>
        <end position="224"/>
    </location>
</feature>
<gene>
    <name evidence="2" type="ORF">GQ43DRAFT_265959</name>
</gene>
<feature type="compositionally biased region" description="Basic and acidic residues" evidence="1">
    <location>
        <begin position="244"/>
        <end position="257"/>
    </location>
</feature>
<accession>A0A9P4MQS5</accession>
<reference evidence="2" key="1">
    <citation type="journal article" date="2020" name="Stud. Mycol.">
        <title>101 Dothideomycetes genomes: a test case for predicting lifestyles and emergence of pathogens.</title>
        <authorList>
            <person name="Haridas S."/>
            <person name="Albert R."/>
            <person name="Binder M."/>
            <person name="Bloem J."/>
            <person name="Labutti K."/>
            <person name="Salamov A."/>
            <person name="Andreopoulos B."/>
            <person name="Baker S."/>
            <person name="Barry K."/>
            <person name="Bills G."/>
            <person name="Bluhm B."/>
            <person name="Cannon C."/>
            <person name="Castanera R."/>
            <person name="Culley D."/>
            <person name="Daum C."/>
            <person name="Ezra D."/>
            <person name="Gonzalez J."/>
            <person name="Henrissat B."/>
            <person name="Kuo A."/>
            <person name="Liang C."/>
            <person name="Lipzen A."/>
            <person name="Lutzoni F."/>
            <person name="Magnuson J."/>
            <person name="Mondo S."/>
            <person name="Nolan M."/>
            <person name="Ohm R."/>
            <person name="Pangilinan J."/>
            <person name="Park H.-J."/>
            <person name="Ramirez L."/>
            <person name="Alfaro M."/>
            <person name="Sun H."/>
            <person name="Tritt A."/>
            <person name="Yoshinaga Y."/>
            <person name="Zwiers L.-H."/>
            <person name="Turgeon B."/>
            <person name="Goodwin S."/>
            <person name="Spatafora J."/>
            <person name="Crous P."/>
            <person name="Grigoriev I."/>
        </authorList>
    </citation>
    <scope>NUCLEOTIDE SEQUENCE</scope>
    <source>
        <strain evidence="2">ATCC 74209</strain>
    </source>
</reference>
<evidence type="ECO:0000313" key="3">
    <source>
        <dbReference type="Proteomes" id="UP000799536"/>
    </source>
</evidence>
<evidence type="ECO:0000313" key="2">
    <source>
        <dbReference type="EMBL" id="KAF2196283.1"/>
    </source>
</evidence>
<feature type="region of interest" description="Disordered" evidence="1">
    <location>
        <begin position="1"/>
        <end position="48"/>
    </location>
</feature>
<organism evidence="2 3">
    <name type="scientific">Delitschia confertaspora ATCC 74209</name>
    <dbReference type="NCBI Taxonomy" id="1513339"/>
    <lineage>
        <taxon>Eukaryota</taxon>
        <taxon>Fungi</taxon>
        <taxon>Dikarya</taxon>
        <taxon>Ascomycota</taxon>
        <taxon>Pezizomycotina</taxon>
        <taxon>Dothideomycetes</taxon>
        <taxon>Pleosporomycetidae</taxon>
        <taxon>Pleosporales</taxon>
        <taxon>Delitschiaceae</taxon>
        <taxon>Delitschia</taxon>
    </lineage>
</organism>
<feature type="compositionally biased region" description="Basic and acidic residues" evidence="1">
    <location>
        <begin position="296"/>
        <end position="323"/>
    </location>
</feature>
<comment type="caution">
    <text evidence="2">The sequence shown here is derived from an EMBL/GenBank/DDBJ whole genome shotgun (WGS) entry which is preliminary data.</text>
</comment>